<reference evidence="8" key="1">
    <citation type="journal article" date="2023" name="Mol. Phylogenet. Evol.">
        <title>Genome-scale phylogeny and comparative genomics of the fungal order Sordariales.</title>
        <authorList>
            <person name="Hensen N."/>
            <person name="Bonometti L."/>
            <person name="Westerberg I."/>
            <person name="Brannstrom I.O."/>
            <person name="Guillou S."/>
            <person name="Cros-Aarteil S."/>
            <person name="Calhoun S."/>
            <person name="Haridas S."/>
            <person name="Kuo A."/>
            <person name="Mondo S."/>
            <person name="Pangilinan J."/>
            <person name="Riley R."/>
            <person name="LaButti K."/>
            <person name="Andreopoulos B."/>
            <person name="Lipzen A."/>
            <person name="Chen C."/>
            <person name="Yan M."/>
            <person name="Daum C."/>
            <person name="Ng V."/>
            <person name="Clum A."/>
            <person name="Steindorff A."/>
            <person name="Ohm R.A."/>
            <person name="Martin F."/>
            <person name="Silar P."/>
            <person name="Natvig D.O."/>
            <person name="Lalanne C."/>
            <person name="Gautier V."/>
            <person name="Ament-Velasquez S.L."/>
            <person name="Kruys A."/>
            <person name="Hutchinson M.I."/>
            <person name="Powell A.J."/>
            <person name="Barry K."/>
            <person name="Miller A.N."/>
            <person name="Grigoriev I.V."/>
            <person name="Debuchy R."/>
            <person name="Gladieux P."/>
            <person name="Hiltunen Thoren M."/>
            <person name="Johannesson H."/>
        </authorList>
    </citation>
    <scope>NUCLEOTIDE SEQUENCE</scope>
    <source>
        <strain evidence="8">PSN309</strain>
    </source>
</reference>
<protein>
    <recommendedName>
        <fullName evidence="7">Profilin</fullName>
    </recommendedName>
</protein>
<keyword evidence="9" id="KW-1185">Reference proteome</keyword>
<reference evidence="8" key="2">
    <citation type="submission" date="2023-05" db="EMBL/GenBank/DDBJ databases">
        <authorList>
            <consortium name="Lawrence Berkeley National Laboratory"/>
            <person name="Steindorff A."/>
            <person name="Hensen N."/>
            <person name="Bonometti L."/>
            <person name="Westerberg I."/>
            <person name="Brannstrom I.O."/>
            <person name="Guillou S."/>
            <person name="Cros-Aarteil S."/>
            <person name="Calhoun S."/>
            <person name="Haridas S."/>
            <person name="Kuo A."/>
            <person name="Mondo S."/>
            <person name="Pangilinan J."/>
            <person name="Riley R."/>
            <person name="Labutti K."/>
            <person name="Andreopoulos B."/>
            <person name="Lipzen A."/>
            <person name="Chen C."/>
            <person name="Yanf M."/>
            <person name="Daum C."/>
            <person name="Ng V."/>
            <person name="Clum A."/>
            <person name="Ohm R."/>
            <person name="Martin F."/>
            <person name="Silar P."/>
            <person name="Natvig D."/>
            <person name="Lalanne C."/>
            <person name="Gautier V."/>
            <person name="Ament-Velasquez S.L."/>
            <person name="Kruys A."/>
            <person name="Hutchinson M.I."/>
            <person name="Powell A.J."/>
            <person name="Barry K."/>
            <person name="Miller A.N."/>
            <person name="Grigoriev I.V."/>
            <person name="Debuchy R."/>
            <person name="Gladieux P."/>
            <person name="Thoren M.H."/>
            <person name="Johannesson H."/>
        </authorList>
    </citation>
    <scope>NUCLEOTIDE SEQUENCE</scope>
    <source>
        <strain evidence="8">PSN309</strain>
    </source>
</reference>
<accession>A0AAN6X4Q8</accession>
<dbReference type="Gene3D" id="3.30.450.30">
    <property type="entry name" value="Dynein light chain 2a, cytoplasmic"/>
    <property type="match status" value="1"/>
</dbReference>
<comment type="function">
    <text evidence="6">Binds to actin and affects the structure of the cytoskeleton. At high concentrations, profilin prevents the polymerization of actin, whereas it enhances it at low concentrations.</text>
</comment>
<dbReference type="GO" id="GO:0005938">
    <property type="term" value="C:cell cortex"/>
    <property type="evidence" value="ECO:0007669"/>
    <property type="project" value="TreeGrafter"/>
</dbReference>
<evidence type="ECO:0000256" key="2">
    <source>
        <dbReference type="ARBA" id="ARBA00010058"/>
    </source>
</evidence>
<comment type="caution">
    <text evidence="8">The sequence shown here is derived from an EMBL/GenBank/DDBJ whole genome shotgun (WGS) entry which is preliminary data.</text>
</comment>
<comment type="similarity">
    <text evidence="2 7">Belongs to the profilin family.</text>
</comment>
<dbReference type="Pfam" id="PF00235">
    <property type="entry name" value="Profilin"/>
    <property type="match status" value="1"/>
</dbReference>
<dbReference type="CDD" id="cd00148">
    <property type="entry name" value="PROF"/>
    <property type="match status" value="1"/>
</dbReference>
<dbReference type="PANTHER" id="PTHR11604:SF0">
    <property type="entry name" value="PROFILIN"/>
    <property type="match status" value="1"/>
</dbReference>
<evidence type="ECO:0000256" key="4">
    <source>
        <dbReference type="ARBA" id="ARBA00023203"/>
    </source>
</evidence>
<keyword evidence="3" id="KW-0963">Cytoplasm</keyword>
<evidence type="ECO:0000256" key="1">
    <source>
        <dbReference type="ARBA" id="ARBA00004245"/>
    </source>
</evidence>
<dbReference type="InterPro" id="IPR027310">
    <property type="entry name" value="Profilin_CS"/>
</dbReference>
<dbReference type="EMBL" id="MU864350">
    <property type="protein sequence ID" value="KAK4193875.1"/>
    <property type="molecule type" value="Genomic_DNA"/>
</dbReference>
<dbReference type="SUPFAM" id="SSF55770">
    <property type="entry name" value="Profilin (actin-binding protein)"/>
    <property type="match status" value="1"/>
</dbReference>
<dbReference type="AlphaFoldDB" id="A0AAN6X4Q8"/>
<evidence type="ECO:0000313" key="8">
    <source>
        <dbReference type="EMBL" id="KAK4193875.1"/>
    </source>
</evidence>
<dbReference type="GO" id="GO:1903475">
    <property type="term" value="P:mitotic actomyosin contractile ring assembly"/>
    <property type="evidence" value="ECO:0007669"/>
    <property type="project" value="UniProtKB-ARBA"/>
</dbReference>
<dbReference type="FunFam" id="3.30.450.30:FF:000001">
    <property type="entry name" value="Profilin"/>
    <property type="match status" value="1"/>
</dbReference>
<proteinExistence type="inferred from homology"/>
<keyword evidence="4 7" id="KW-0009">Actin-binding</keyword>
<evidence type="ECO:0000256" key="5">
    <source>
        <dbReference type="ARBA" id="ARBA00023212"/>
    </source>
</evidence>
<comment type="subunit">
    <text evidence="6">Occurs in many kinds of cells as a complex with monomeric actin in a 1:1 ratio.</text>
</comment>
<dbReference type="InterPro" id="IPR048278">
    <property type="entry name" value="PFN"/>
</dbReference>
<dbReference type="Proteomes" id="UP001302126">
    <property type="component" value="Unassembled WGS sequence"/>
</dbReference>
<dbReference type="SMART" id="SM00392">
    <property type="entry name" value="PROF"/>
    <property type="match status" value="1"/>
</dbReference>
<dbReference type="GO" id="GO:0005856">
    <property type="term" value="C:cytoskeleton"/>
    <property type="evidence" value="ECO:0007669"/>
    <property type="project" value="UniProtKB-SubCell"/>
</dbReference>
<comment type="subcellular location">
    <subcellularLocation>
        <location evidence="1">Cytoplasm</location>
        <location evidence="1">Cytoskeleton</location>
    </subcellularLocation>
</comment>
<dbReference type="PROSITE" id="PS00414">
    <property type="entry name" value="PROFILIN"/>
    <property type="match status" value="1"/>
</dbReference>
<evidence type="ECO:0000256" key="6">
    <source>
        <dbReference type="RuleBase" id="RU003908"/>
    </source>
</evidence>
<organism evidence="8 9">
    <name type="scientific">Podospora australis</name>
    <dbReference type="NCBI Taxonomy" id="1536484"/>
    <lineage>
        <taxon>Eukaryota</taxon>
        <taxon>Fungi</taxon>
        <taxon>Dikarya</taxon>
        <taxon>Ascomycota</taxon>
        <taxon>Pezizomycotina</taxon>
        <taxon>Sordariomycetes</taxon>
        <taxon>Sordariomycetidae</taxon>
        <taxon>Sordariales</taxon>
        <taxon>Podosporaceae</taxon>
        <taxon>Podospora</taxon>
    </lineage>
</organism>
<keyword evidence="5 6" id="KW-0206">Cytoskeleton</keyword>
<dbReference type="InterPro" id="IPR005455">
    <property type="entry name" value="PFN_euk"/>
</dbReference>
<name>A0AAN6X4Q8_9PEZI</name>
<dbReference type="InterPro" id="IPR036140">
    <property type="entry name" value="PFN_sf"/>
</dbReference>
<gene>
    <name evidence="8" type="ORF">QBC35DRAFT_8436</name>
</gene>
<evidence type="ECO:0000313" key="9">
    <source>
        <dbReference type="Proteomes" id="UP001302126"/>
    </source>
</evidence>
<dbReference type="PRINTS" id="PR01640">
    <property type="entry name" value="PROFILINPLNT"/>
</dbReference>
<dbReference type="PRINTS" id="PR00392">
    <property type="entry name" value="PROFILIN"/>
</dbReference>
<sequence>MSWQAYVDSSLVGSGHIDKAAIVSAAGDSTWAATPGFSVGADEIKNIIALLNESDKVQGATAVKAFSEGIHVTGERYVATRIEDNHIYGRHGKTGIVIRKTKQAILIGHYGENVQVGNATQTVEALGDYLTNLGY</sequence>
<evidence type="ECO:0000256" key="3">
    <source>
        <dbReference type="ARBA" id="ARBA00022490"/>
    </source>
</evidence>
<dbReference type="PANTHER" id="PTHR11604">
    <property type="entry name" value="PROFILIN"/>
    <property type="match status" value="1"/>
</dbReference>
<evidence type="ECO:0000256" key="7">
    <source>
        <dbReference type="RuleBase" id="RU003909"/>
    </source>
</evidence>
<dbReference type="GO" id="GO:0003785">
    <property type="term" value="F:actin monomer binding"/>
    <property type="evidence" value="ECO:0007669"/>
    <property type="project" value="TreeGrafter"/>
</dbReference>